<accession>A0A448XND6</accession>
<comment type="caution">
    <text evidence="2">The sequence shown here is derived from an EMBL/GenBank/DDBJ whole genome shotgun (WGS) entry which is preliminary data.</text>
</comment>
<keyword evidence="3" id="KW-1185">Reference proteome</keyword>
<protein>
    <submittedName>
        <fullName evidence="2">Uncharacterized protein</fullName>
    </submittedName>
</protein>
<gene>
    <name evidence="2" type="ORF">PXEA_LOCUS34290</name>
</gene>
<sequence>MNDQRATLPAFSGLGASAGTQSLLGSRDAVGDLTDGGQIINSGREFARLTTSHVRSTRRSGTDSDAKSSQEDCFGVASTVSETDSHNRPHHSRNRSDLSTSVSPTATTSSCTQEVGDRSGHDGEVVDSNATLSPLSRRRGLGVRSNWSLRVRGSQAAGLITRRDVKSPQEATDPVKSAGQSWQISESQTTAEAAQAVVTRNPNGTGNCVGRTSAEVSCQDIHSLPTGPEDDAFFDMILRLQVRLALFCL</sequence>
<evidence type="ECO:0000313" key="2">
    <source>
        <dbReference type="EMBL" id="VEL40850.1"/>
    </source>
</evidence>
<proteinExistence type="predicted"/>
<evidence type="ECO:0000256" key="1">
    <source>
        <dbReference type="SAM" id="MobiDB-lite"/>
    </source>
</evidence>
<feature type="compositionally biased region" description="Low complexity" evidence="1">
    <location>
        <begin position="99"/>
        <end position="112"/>
    </location>
</feature>
<dbReference type="Proteomes" id="UP000784294">
    <property type="component" value="Unassembled WGS sequence"/>
</dbReference>
<evidence type="ECO:0000313" key="3">
    <source>
        <dbReference type="Proteomes" id="UP000784294"/>
    </source>
</evidence>
<feature type="region of interest" description="Disordered" evidence="1">
    <location>
        <begin position="50"/>
        <end position="131"/>
    </location>
</feature>
<dbReference type="EMBL" id="CAAALY010266727">
    <property type="protein sequence ID" value="VEL40850.1"/>
    <property type="molecule type" value="Genomic_DNA"/>
</dbReference>
<name>A0A448XND6_9PLAT</name>
<feature type="compositionally biased region" description="Basic and acidic residues" evidence="1">
    <location>
        <begin position="60"/>
        <end position="70"/>
    </location>
</feature>
<reference evidence="2" key="1">
    <citation type="submission" date="2018-11" db="EMBL/GenBank/DDBJ databases">
        <authorList>
            <consortium name="Pathogen Informatics"/>
        </authorList>
    </citation>
    <scope>NUCLEOTIDE SEQUENCE</scope>
</reference>
<feature type="compositionally biased region" description="Basic and acidic residues" evidence="1">
    <location>
        <begin position="115"/>
        <end position="124"/>
    </location>
</feature>
<dbReference type="AlphaFoldDB" id="A0A448XND6"/>
<organism evidence="2 3">
    <name type="scientific">Protopolystoma xenopodis</name>
    <dbReference type="NCBI Taxonomy" id="117903"/>
    <lineage>
        <taxon>Eukaryota</taxon>
        <taxon>Metazoa</taxon>
        <taxon>Spiralia</taxon>
        <taxon>Lophotrochozoa</taxon>
        <taxon>Platyhelminthes</taxon>
        <taxon>Monogenea</taxon>
        <taxon>Polyopisthocotylea</taxon>
        <taxon>Polystomatidea</taxon>
        <taxon>Polystomatidae</taxon>
        <taxon>Protopolystoma</taxon>
    </lineage>
</organism>
<feature type="region of interest" description="Disordered" evidence="1">
    <location>
        <begin position="1"/>
        <end position="21"/>
    </location>
</feature>